<dbReference type="InterPro" id="IPR003538">
    <property type="entry name" value="TonB"/>
</dbReference>
<dbReference type="PANTHER" id="PTHR33446:SF2">
    <property type="entry name" value="PROTEIN TONB"/>
    <property type="match status" value="1"/>
</dbReference>
<evidence type="ECO:0000256" key="2">
    <source>
        <dbReference type="ARBA" id="ARBA00006555"/>
    </source>
</evidence>
<dbReference type="OrthoDB" id="9792439at2"/>
<dbReference type="GO" id="GO:0055085">
    <property type="term" value="P:transmembrane transport"/>
    <property type="evidence" value="ECO:0007669"/>
    <property type="project" value="InterPro"/>
</dbReference>
<feature type="compositionally biased region" description="Polar residues" evidence="11">
    <location>
        <begin position="156"/>
        <end position="170"/>
    </location>
</feature>
<evidence type="ECO:0000256" key="11">
    <source>
        <dbReference type="SAM" id="MobiDB-lite"/>
    </source>
</evidence>
<keyword evidence="7 10" id="KW-0653">Protein transport</keyword>
<keyword evidence="8 10" id="KW-1133">Transmembrane helix</keyword>
<organism evidence="13 14">
    <name type="scientific">Oligella urethralis DNF00040</name>
    <dbReference type="NCBI Taxonomy" id="1401065"/>
    <lineage>
        <taxon>Bacteria</taxon>
        <taxon>Pseudomonadati</taxon>
        <taxon>Pseudomonadota</taxon>
        <taxon>Betaproteobacteria</taxon>
        <taxon>Burkholderiales</taxon>
        <taxon>Alcaligenaceae</taxon>
        <taxon>Oligella</taxon>
    </lineage>
</organism>
<dbReference type="EMBL" id="JRNI01000079">
    <property type="protein sequence ID" value="KGF26147.1"/>
    <property type="molecule type" value="Genomic_DNA"/>
</dbReference>
<dbReference type="PROSITE" id="PS52015">
    <property type="entry name" value="TONB_CTD"/>
    <property type="match status" value="1"/>
</dbReference>
<evidence type="ECO:0000256" key="1">
    <source>
        <dbReference type="ARBA" id="ARBA00004383"/>
    </source>
</evidence>
<evidence type="ECO:0000313" key="13">
    <source>
        <dbReference type="EMBL" id="KGF26147.1"/>
    </source>
</evidence>
<evidence type="ECO:0000256" key="9">
    <source>
        <dbReference type="ARBA" id="ARBA00023136"/>
    </source>
</evidence>
<dbReference type="PRINTS" id="PR01374">
    <property type="entry name" value="TONBPROTEIN"/>
</dbReference>
<comment type="subcellular location">
    <subcellularLocation>
        <location evidence="1 10">Cell inner membrane</location>
        <topology evidence="1 10">Single-pass membrane protein</topology>
        <orientation evidence="1 10">Periplasmic side</orientation>
    </subcellularLocation>
</comment>
<dbReference type="GO" id="GO:0015031">
    <property type="term" value="P:protein transport"/>
    <property type="evidence" value="ECO:0007669"/>
    <property type="project" value="UniProtKB-UniRule"/>
</dbReference>
<feature type="transmembrane region" description="Helical" evidence="10">
    <location>
        <begin position="12"/>
        <end position="32"/>
    </location>
</feature>
<evidence type="ECO:0000313" key="14">
    <source>
        <dbReference type="Proteomes" id="UP000029629"/>
    </source>
</evidence>
<feature type="compositionally biased region" description="Basic residues" evidence="11">
    <location>
        <begin position="113"/>
        <end position="122"/>
    </location>
</feature>
<feature type="domain" description="TonB C-terminal" evidence="12">
    <location>
        <begin position="187"/>
        <end position="286"/>
    </location>
</feature>
<keyword evidence="3 10" id="KW-0813">Transport</keyword>
<evidence type="ECO:0000256" key="5">
    <source>
        <dbReference type="ARBA" id="ARBA00022519"/>
    </source>
</evidence>
<evidence type="ECO:0000256" key="8">
    <source>
        <dbReference type="ARBA" id="ARBA00022989"/>
    </source>
</evidence>
<sequence>MQNQKNKVWQFCTWYSSFVLMAALHIGLLMYFSAKSVPASEMDLSSAVMLEFSENIESIMTLHDLPVGPPQVASVESQASAESQQDDSSAVEEILEIEPPPTPQKAEIEVAQKKKKKPKPKPQPKPAIKQQTVAKKVSPSQQQEQNPSESQINSAAVAQSTAAPEGSSNRIAAPYDSRSQAKGSDANWKARVLGYLARNQGYPSSALVNNQEGIVKVKIIINAQGYVQSVTVQKSSGHAILDQHAVNMIQRKSPLPAPPIDILGGKSMLTLNIPLNFNIKNYRKSKS</sequence>
<reference evidence="13 14" key="1">
    <citation type="submission" date="2014-07" db="EMBL/GenBank/DDBJ databases">
        <authorList>
            <person name="McCorrison J."/>
            <person name="Sanka R."/>
            <person name="Torralba M."/>
            <person name="Gillis M."/>
            <person name="Haft D.H."/>
            <person name="Methe B."/>
            <person name="Sutton G."/>
            <person name="Nelson K.E."/>
        </authorList>
    </citation>
    <scope>NUCLEOTIDE SEQUENCE [LARGE SCALE GENOMIC DNA]</scope>
    <source>
        <strain evidence="13 14">DNF00040</strain>
    </source>
</reference>
<keyword evidence="4 10" id="KW-1003">Cell membrane</keyword>
<keyword evidence="5 10" id="KW-0997">Cell inner membrane</keyword>
<evidence type="ECO:0000256" key="3">
    <source>
        <dbReference type="ARBA" id="ARBA00022448"/>
    </source>
</evidence>
<keyword evidence="10" id="KW-0735">Signal-anchor</keyword>
<comment type="function">
    <text evidence="10">Interacts with outer membrane receptor proteins that carry out high-affinity binding and energy dependent uptake into the periplasmic space of specific substrates. It could act to transduce energy from the cytoplasmic membrane to specific energy-requiring processes in the outer membrane, resulting in the release into the periplasm of ligands bound by these outer membrane proteins.</text>
</comment>
<dbReference type="InterPro" id="IPR006260">
    <property type="entry name" value="TonB/TolA_C"/>
</dbReference>
<comment type="similarity">
    <text evidence="2 10">Belongs to the TonB family.</text>
</comment>
<dbReference type="SUPFAM" id="SSF74653">
    <property type="entry name" value="TolA/TonB C-terminal domain"/>
    <property type="match status" value="1"/>
</dbReference>
<dbReference type="AlphaFoldDB" id="A0A096A5V8"/>
<dbReference type="Gene3D" id="3.30.1150.10">
    <property type="match status" value="1"/>
</dbReference>
<gene>
    <name evidence="13" type="ORF">HMPREF2130_10620</name>
</gene>
<dbReference type="NCBIfam" id="TIGR01352">
    <property type="entry name" value="tonB_Cterm"/>
    <property type="match status" value="1"/>
</dbReference>
<dbReference type="RefSeq" id="WP_036560787.1">
    <property type="nucleotide sequence ID" value="NZ_JRNI01000079.1"/>
</dbReference>
<feature type="compositionally biased region" description="Low complexity" evidence="11">
    <location>
        <begin position="76"/>
        <end position="88"/>
    </location>
</feature>
<evidence type="ECO:0000256" key="6">
    <source>
        <dbReference type="ARBA" id="ARBA00022692"/>
    </source>
</evidence>
<evidence type="ECO:0000256" key="10">
    <source>
        <dbReference type="RuleBase" id="RU362123"/>
    </source>
</evidence>
<feature type="region of interest" description="Disordered" evidence="11">
    <location>
        <begin position="76"/>
        <end position="184"/>
    </location>
</feature>
<dbReference type="PANTHER" id="PTHR33446">
    <property type="entry name" value="PROTEIN TONB-RELATED"/>
    <property type="match status" value="1"/>
</dbReference>
<evidence type="ECO:0000256" key="4">
    <source>
        <dbReference type="ARBA" id="ARBA00022475"/>
    </source>
</evidence>
<dbReference type="Pfam" id="PF03544">
    <property type="entry name" value="TonB_C"/>
    <property type="match status" value="1"/>
</dbReference>
<proteinExistence type="inferred from homology"/>
<evidence type="ECO:0000259" key="12">
    <source>
        <dbReference type="PROSITE" id="PS52015"/>
    </source>
</evidence>
<dbReference type="InterPro" id="IPR051045">
    <property type="entry name" value="TonB-dependent_transducer"/>
</dbReference>
<name>A0A096A5V8_9BURK</name>
<keyword evidence="6 10" id="KW-0812">Transmembrane</keyword>
<dbReference type="GO" id="GO:0030288">
    <property type="term" value="C:outer membrane-bounded periplasmic space"/>
    <property type="evidence" value="ECO:0007669"/>
    <property type="project" value="InterPro"/>
</dbReference>
<keyword evidence="9 10" id="KW-0472">Membrane</keyword>
<dbReference type="InterPro" id="IPR037682">
    <property type="entry name" value="TonB_C"/>
</dbReference>
<dbReference type="GO" id="GO:0015891">
    <property type="term" value="P:siderophore transport"/>
    <property type="evidence" value="ECO:0007669"/>
    <property type="project" value="InterPro"/>
</dbReference>
<dbReference type="GO" id="GO:0098797">
    <property type="term" value="C:plasma membrane protein complex"/>
    <property type="evidence" value="ECO:0007669"/>
    <property type="project" value="TreeGrafter"/>
</dbReference>
<keyword evidence="14" id="KW-1185">Reference proteome</keyword>
<evidence type="ECO:0000256" key="7">
    <source>
        <dbReference type="ARBA" id="ARBA00022927"/>
    </source>
</evidence>
<protein>
    <recommendedName>
        <fullName evidence="10">Protein TonB</fullName>
    </recommendedName>
</protein>
<feature type="compositionally biased region" description="Low complexity" evidence="11">
    <location>
        <begin position="138"/>
        <end position="154"/>
    </location>
</feature>
<accession>A0A096A5V8</accession>
<comment type="caution">
    <text evidence="13">The sequence shown here is derived from an EMBL/GenBank/DDBJ whole genome shotgun (WGS) entry which is preliminary data.</text>
</comment>
<dbReference type="GO" id="GO:0031992">
    <property type="term" value="F:energy transducer activity"/>
    <property type="evidence" value="ECO:0007669"/>
    <property type="project" value="InterPro"/>
</dbReference>
<dbReference type="eggNOG" id="COG0810">
    <property type="taxonomic scope" value="Bacteria"/>
</dbReference>
<dbReference type="Proteomes" id="UP000029629">
    <property type="component" value="Unassembled WGS sequence"/>
</dbReference>